<evidence type="ECO:0000313" key="4">
    <source>
        <dbReference type="EMBL" id="WYX99512.1"/>
    </source>
</evidence>
<sequence>MQFRAKLVSWAEIEKWCRNIGKQVINSGFIPEAIIGLSRGGLVPARMLSDRLWIKDLYAVKTEHWGFTATKDGKAVLKRQGDPNINGKRVLVLDDITDTGESMKLAFDYIKSLSPAEIRTSTMLHITRSSFKPDFYSEEINEEKWAWFIFPWNVYEDLDNLIGRSMVVPSSASDIENILKDDYNISFADVDLPMLLNDLVDSGRLKLEKGKYSK</sequence>
<dbReference type="GO" id="GO:0016757">
    <property type="term" value="F:glycosyltransferase activity"/>
    <property type="evidence" value="ECO:0007669"/>
    <property type="project" value="UniProtKB-KW"/>
</dbReference>
<dbReference type="InterPro" id="IPR029057">
    <property type="entry name" value="PRTase-like"/>
</dbReference>
<dbReference type="Gene3D" id="3.40.50.2020">
    <property type="match status" value="1"/>
</dbReference>
<name>A0AAX4NEY7_9ARCH</name>
<feature type="domain" description="Phosphoribosyltransferase" evidence="3">
    <location>
        <begin position="10"/>
        <end position="154"/>
    </location>
</feature>
<accession>A0AAX4NEY7</accession>
<dbReference type="KEGG" id="omr:OXIME_000044"/>
<evidence type="ECO:0000313" key="5">
    <source>
        <dbReference type="Proteomes" id="UP001451606"/>
    </source>
</evidence>
<dbReference type="PANTHER" id="PTHR43363">
    <property type="entry name" value="HYPOXANTHINE PHOSPHORIBOSYLTRANSFERASE"/>
    <property type="match status" value="1"/>
</dbReference>
<evidence type="ECO:0000259" key="3">
    <source>
        <dbReference type="Pfam" id="PF00156"/>
    </source>
</evidence>
<protein>
    <submittedName>
        <fullName evidence="4">Phosphoribosyltransferase</fullName>
    </submittedName>
</protein>
<keyword evidence="5" id="KW-1185">Reference proteome</keyword>
<organism evidence="4 5">
    <name type="scientific">Oxyplasma meridianum</name>
    <dbReference type="NCBI Taxonomy" id="3073602"/>
    <lineage>
        <taxon>Archaea</taxon>
        <taxon>Methanobacteriati</taxon>
        <taxon>Thermoplasmatota</taxon>
        <taxon>Thermoplasmata</taxon>
        <taxon>Thermoplasmatales</taxon>
        <taxon>Thermoplasmataceae</taxon>
        <taxon>Oxyplasma</taxon>
    </lineage>
</organism>
<keyword evidence="1 4" id="KW-0328">Glycosyltransferase</keyword>
<dbReference type="AlphaFoldDB" id="A0AAX4NEY7"/>
<evidence type="ECO:0000256" key="2">
    <source>
        <dbReference type="ARBA" id="ARBA00022679"/>
    </source>
</evidence>
<evidence type="ECO:0000256" key="1">
    <source>
        <dbReference type="ARBA" id="ARBA00022676"/>
    </source>
</evidence>
<keyword evidence="2" id="KW-0808">Transferase</keyword>
<reference evidence="4 5" key="1">
    <citation type="submission" date="2023-09" db="EMBL/GenBank/DDBJ databases">
        <authorList>
            <person name="Golyshina O.V."/>
            <person name="Lunev E.A."/>
            <person name="Bargiela R."/>
            <person name="Gaines M.C."/>
            <person name="Daum B."/>
            <person name="Bale N.J."/>
            <person name="Koenen M."/>
            <person name="Sinninghe Damst J.S."/>
            <person name="Yakimov M."/>
            <person name="Golyshin P.N."/>
        </authorList>
    </citation>
    <scope>NUCLEOTIDE SEQUENCE [LARGE SCALE GENOMIC DNA]</scope>
    <source>
        <strain evidence="4 5">M1</strain>
    </source>
</reference>
<dbReference type="Pfam" id="PF00156">
    <property type="entry name" value="Pribosyltran"/>
    <property type="match status" value="1"/>
</dbReference>
<dbReference type="PANTHER" id="PTHR43363:SF2">
    <property type="entry name" value="PHOSPHORIBOSYLTRANSFERASE"/>
    <property type="match status" value="1"/>
</dbReference>
<dbReference type="SUPFAM" id="SSF53271">
    <property type="entry name" value="PRTase-like"/>
    <property type="match status" value="1"/>
</dbReference>
<dbReference type="RefSeq" id="WP_393971486.1">
    <property type="nucleotide sequence ID" value="NZ_CP133772.1"/>
</dbReference>
<dbReference type="EMBL" id="CP133772">
    <property type="protein sequence ID" value="WYX99512.1"/>
    <property type="molecule type" value="Genomic_DNA"/>
</dbReference>
<proteinExistence type="predicted"/>
<dbReference type="GeneID" id="95966768"/>
<gene>
    <name evidence="4" type="ORF">OXIME_000044</name>
</gene>
<dbReference type="Proteomes" id="UP001451606">
    <property type="component" value="Chromosome"/>
</dbReference>
<dbReference type="InterPro" id="IPR000836">
    <property type="entry name" value="PRTase_dom"/>
</dbReference>
<dbReference type="CDD" id="cd06223">
    <property type="entry name" value="PRTases_typeI"/>
    <property type="match status" value="1"/>
</dbReference>